<evidence type="ECO:0000256" key="2">
    <source>
        <dbReference type="ARBA" id="ARBA00010977"/>
    </source>
</evidence>
<dbReference type="EMBL" id="KB445557">
    <property type="protein sequence ID" value="EMC95246.1"/>
    <property type="molecule type" value="Genomic_DNA"/>
</dbReference>
<dbReference type="Pfam" id="PF18137">
    <property type="entry name" value="WHD_ORC"/>
    <property type="match status" value="1"/>
</dbReference>
<dbReference type="GO" id="GO:0003688">
    <property type="term" value="F:DNA replication origin binding"/>
    <property type="evidence" value="ECO:0007669"/>
    <property type="project" value="TreeGrafter"/>
</dbReference>
<dbReference type="STRING" id="717646.M2MF45"/>
<dbReference type="Pfam" id="PF07034">
    <property type="entry name" value="ORC3_N"/>
    <property type="match status" value="1"/>
</dbReference>
<evidence type="ECO:0000313" key="9">
    <source>
        <dbReference type="Proteomes" id="UP000011761"/>
    </source>
</evidence>
<dbReference type="GeneID" id="19108378"/>
<comment type="similarity">
    <text evidence="2">Belongs to the ORC3 family.</text>
</comment>
<feature type="domain" description="Origin recognition complex subunit 3 winged helix C-terminal" evidence="7">
    <location>
        <begin position="556"/>
        <end position="629"/>
    </location>
</feature>
<evidence type="ECO:0000259" key="6">
    <source>
        <dbReference type="Pfam" id="PF07034"/>
    </source>
</evidence>
<proteinExistence type="inferred from homology"/>
<dbReference type="GO" id="GO:0005664">
    <property type="term" value="C:nuclear origin of replication recognition complex"/>
    <property type="evidence" value="ECO:0007669"/>
    <property type="project" value="InterPro"/>
</dbReference>
<dbReference type="GO" id="GO:0005656">
    <property type="term" value="C:nuclear pre-replicative complex"/>
    <property type="evidence" value="ECO:0007669"/>
    <property type="project" value="TreeGrafter"/>
</dbReference>
<dbReference type="OrthoDB" id="10265211at2759"/>
<dbReference type="CDD" id="cd20704">
    <property type="entry name" value="Orc3"/>
    <property type="match status" value="2"/>
</dbReference>
<evidence type="ECO:0000313" key="8">
    <source>
        <dbReference type="EMBL" id="EMC95246.1"/>
    </source>
</evidence>
<evidence type="ECO:0000256" key="4">
    <source>
        <dbReference type="ARBA" id="ARBA00023125"/>
    </source>
</evidence>
<evidence type="ECO:0000256" key="1">
    <source>
        <dbReference type="ARBA" id="ARBA00004123"/>
    </source>
</evidence>
<evidence type="ECO:0000256" key="3">
    <source>
        <dbReference type="ARBA" id="ARBA00022705"/>
    </source>
</evidence>
<protein>
    <submittedName>
        <fullName evidence="8">Uncharacterized protein</fullName>
    </submittedName>
</protein>
<keyword evidence="9" id="KW-1185">Reference proteome</keyword>
<name>M2MF45_BAUPA</name>
<dbReference type="PANTHER" id="PTHR12748">
    <property type="entry name" value="ORIGIN RECOGNITION COMPLEX SUBUNIT 3"/>
    <property type="match status" value="1"/>
</dbReference>
<sequence length="665" mass="74875">MEYGKAYVFQPSDIRPAKRRRVDTQGLQASWRRRREAYTKAWQAQQRAIDERLSSINAATVSEVSAFLDEAISSPQSERIPTGVILAGYGVNSHSSIVSQLARRKSADEDGRQIYVTLTSAYGANLKALLKSLIQRALRRQTGLDDDEEDPPTATARRGPRLLNYDLQLLHDYVREHKLQQIVVAFEDTEAFDSDLLSELIEMLGCWHGRIPFAFLFNIATSIDFLQQRLARAAIKCLDGRLFDLAPAGEAVEAVFDALMSSGAPLWLGPSVMSILLERQGDYIQSIDGFVDAVRYAYMSAYYANASTQCLESSENLPDDHCEALRNLESFRAYAQQMLENKELLRLKDCLESNQSLAAVTSLRITEGQRKLNDMMSALSTLRKIQEVLPNMSVSPRSSLYVQAMSGKLHGSTLLRMLLLTIRKMPSHVTVRLLEAILAADSLDTYAQGVCRQLLGELNEILGSRNDPTQPLRSEDDVQNSTLRTTVVAQKVELSKHKAALSDQDKAYTQVLGRLSEVLESYFEETLVNPKDLPFHEVFVYDLKSPHREVFMPRPRHAIERALASPHDYLDCECCEPDRGERDEATLSATQPATAVLYQLYLESGSLINASDLWQAFQAVIGDERDESQTMAHFQRALAELKYLGFVKQTRKRVDHIAKVMWRGL</sequence>
<dbReference type="OMA" id="YCLMEHY"/>
<dbReference type="InterPro" id="IPR045667">
    <property type="entry name" value="ORC3_N"/>
</dbReference>
<dbReference type="GO" id="GO:0031261">
    <property type="term" value="C:DNA replication preinitiation complex"/>
    <property type="evidence" value="ECO:0007669"/>
    <property type="project" value="TreeGrafter"/>
</dbReference>
<dbReference type="InterPro" id="IPR040855">
    <property type="entry name" value="ORC_WH_C"/>
</dbReference>
<keyword evidence="3" id="KW-0235">DNA replication</keyword>
<evidence type="ECO:0000259" key="7">
    <source>
        <dbReference type="Pfam" id="PF18137"/>
    </source>
</evidence>
<evidence type="ECO:0000256" key="5">
    <source>
        <dbReference type="ARBA" id="ARBA00023242"/>
    </source>
</evidence>
<keyword evidence="5" id="KW-0539">Nucleus</keyword>
<organism evidence="8 9">
    <name type="scientific">Baudoinia panamericana (strain UAMH 10762)</name>
    <name type="common">Angels' share fungus</name>
    <name type="synonym">Baudoinia compniacensis (strain UAMH 10762)</name>
    <dbReference type="NCBI Taxonomy" id="717646"/>
    <lineage>
        <taxon>Eukaryota</taxon>
        <taxon>Fungi</taxon>
        <taxon>Dikarya</taxon>
        <taxon>Ascomycota</taxon>
        <taxon>Pezizomycotina</taxon>
        <taxon>Dothideomycetes</taxon>
        <taxon>Dothideomycetidae</taxon>
        <taxon>Mycosphaerellales</taxon>
        <taxon>Teratosphaeriaceae</taxon>
        <taxon>Baudoinia</taxon>
    </lineage>
</organism>
<comment type="subcellular location">
    <subcellularLocation>
        <location evidence="1">Nucleus</location>
    </subcellularLocation>
</comment>
<dbReference type="GO" id="GO:0006270">
    <property type="term" value="P:DNA replication initiation"/>
    <property type="evidence" value="ECO:0007669"/>
    <property type="project" value="TreeGrafter"/>
</dbReference>
<dbReference type="KEGG" id="bcom:BAUCODRAFT_140424"/>
<feature type="domain" description="Origin recognition complex subunit 3 N-terminal" evidence="6">
    <location>
        <begin position="21"/>
        <end position="306"/>
    </location>
</feature>
<accession>M2MF45</accession>
<gene>
    <name evidence="8" type="ORF">BAUCODRAFT_140424</name>
</gene>
<dbReference type="HOGENOM" id="CLU_015257_1_0_1"/>
<dbReference type="RefSeq" id="XP_007677794.1">
    <property type="nucleotide sequence ID" value="XM_007679604.1"/>
</dbReference>
<dbReference type="eggNOG" id="KOG2538">
    <property type="taxonomic scope" value="Eukaryota"/>
</dbReference>
<keyword evidence="4" id="KW-0238">DNA-binding</keyword>
<dbReference type="InterPro" id="IPR020795">
    <property type="entry name" value="ORC3"/>
</dbReference>
<dbReference type="PANTHER" id="PTHR12748:SF0">
    <property type="entry name" value="ORIGIN RECOGNITION COMPLEX SUBUNIT 3"/>
    <property type="match status" value="1"/>
</dbReference>
<dbReference type="AlphaFoldDB" id="M2MF45"/>
<reference evidence="8 9" key="1">
    <citation type="journal article" date="2012" name="PLoS Pathog.">
        <title>Diverse lifestyles and strategies of plant pathogenesis encoded in the genomes of eighteen Dothideomycetes fungi.</title>
        <authorList>
            <person name="Ohm R.A."/>
            <person name="Feau N."/>
            <person name="Henrissat B."/>
            <person name="Schoch C.L."/>
            <person name="Horwitz B.A."/>
            <person name="Barry K.W."/>
            <person name="Condon B.J."/>
            <person name="Copeland A.C."/>
            <person name="Dhillon B."/>
            <person name="Glaser F."/>
            <person name="Hesse C.N."/>
            <person name="Kosti I."/>
            <person name="LaButti K."/>
            <person name="Lindquist E.A."/>
            <person name="Lucas S."/>
            <person name="Salamov A.A."/>
            <person name="Bradshaw R.E."/>
            <person name="Ciuffetti L."/>
            <person name="Hamelin R.C."/>
            <person name="Kema G.H.J."/>
            <person name="Lawrence C."/>
            <person name="Scott J.A."/>
            <person name="Spatafora J.W."/>
            <person name="Turgeon B.G."/>
            <person name="de Wit P.J.G.M."/>
            <person name="Zhong S."/>
            <person name="Goodwin S.B."/>
            <person name="Grigoriev I.V."/>
        </authorList>
    </citation>
    <scope>NUCLEOTIDE SEQUENCE [LARGE SCALE GENOMIC DNA]</scope>
    <source>
        <strain evidence="8 9">UAMH 10762</strain>
    </source>
</reference>
<dbReference type="Proteomes" id="UP000011761">
    <property type="component" value="Unassembled WGS sequence"/>
</dbReference>